<dbReference type="RefSeq" id="WP_072364956.1">
    <property type="nucleotide sequence ID" value="NZ_CBHWAX010000174.1"/>
</dbReference>
<sequence>MKVLLLALSWLWTFASPVWETDFDKARQAAVSTHHLILLNFSGSDWCGPCIRLRNEFFEQNAFLTFADQQLILLNADFPRSKKNQLSREQQKRNDALADKYNPEGHFPFTLLLDENGKVLKTWEGAPNTSPEGFVDQLKTACHAAGK</sequence>
<name>A0A1K1SMH1_9BACT</name>
<dbReference type="AlphaFoldDB" id="A0A1K1SMH1"/>
<dbReference type="STRING" id="1004.SAMN05661012_05696"/>
<dbReference type="Pfam" id="PF13899">
    <property type="entry name" value="Thioredoxin_7"/>
    <property type="match status" value="1"/>
</dbReference>
<keyword evidence="8" id="KW-1185">Reference proteome</keyword>
<dbReference type="InterPro" id="IPR051099">
    <property type="entry name" value="AGR/TXD"/>
</dbReference>
<feature type="signal peptide" evidence="3">
    <location>
        <begin position="1"/>
        <end position="20"/>
    </location>
</feature>
<feature type="chain" id="PRO_5012023988" evidence="3">
    <location>
        <begin position="21"/>
        <end position="147"/>
    </location>
</feature>
<evidence type="ECO:0000313" key="8">
    <source>
        <dbReference type="Proteomes" id="UP001326715"/>
    </source>
</evidence>
<feature type="domain" description="Thioredoxin" evidence="4">
    <location>
        <begin position="1"/>
        <end position="143"/>
    </location>
</feature>
<protein>
    <submittedName>
        <fullName evidence="6">Thioredoxin family protein</fullName>
    </submittedName>
    <submittedName>
        <fullName evidence="5">Thioredoxin-like</fullName>
    </submittedName>
</protein>
<dbReference type="EMBL" id="FPIZ01000026">
    <property type="protein sequence ID" value="SFW85279.1"/>
    <property type="molecule type" value="Genomic_DNA"/>
</dbReference>
<dbReference type="PROSITE" id="PS51352">
    <property type="entry name" value="THIOREDOXIN_2"/>
    <property type="match status" value="1"/>
</dbReference>
<gene>
    <name evidence="5" type="ORF">SAMN05661012_05696</name>
    <name evidence="6" type="ORF">SR876_03215</name>
</gene>
<dbReference type="OrthoDB" id="981626at2"/>
<evidence type="ECO:0000256" key="1">
    <source>
        <dbReference type="ARBA" id="ARBA00022729"/>
    </source>
</evidence>
<evidence type="ECO:0000256" key="3">
    <source>
        <dbReference type="SAM" id="SignalP"/>
    </source>
</evidence>
<dbReference type="Proteomes" id="UP000183788">
    <property type="component" value="Unassembled WGS sequence"/>
</dbReference>
<dbReference type="PANTHER" id="PTHR15337">
    <property type="entry name" value="ANTERIOR GRADIENT PROTEIN-RELATED"/>
    <property type="match status" value="1"/>
</dbReference>
<evidence type="ECO:0000313" key="6">
    <source>
        <dbReference type="EMBL" id="WQG90492.1"/>
    </source>
</evidence>
<dbReference type="Gene3D" id="3.40.30.10">
    <property type="entry name" value="Glutaredoxin"/>
    <property type="match status" value="1"/>
</dbReference>
<dbReference type="EMBL" id="CP140154">
    <property type="protein sequence ID" value="WQG90492.1"/>
    <property type="molecule type" value="Genomic_DNA"/>
</dbReference>
<dbReference type="InterPro" id="IPR036249">
    <property type="entry name" value="Thioredoxin-like_sf"/>
</dbReference>
<dbReference type="PANTHER" id="PTHR15337:SF11">
    <property type="entry name" value="THIOREDOXIN DOMAIN-CONTAINING PROTEIN"/>
    <property type="match status" value="1"/>
</dbReference>
<feature type="region of interest" description="Disordered" evidence="2">
    <location>
        <begin position="82"/>
        <end position="102"/>
    </location>
</feature>
<organism evidence="5 7">
    <name type="scientific">Chitinophaga sancti</name>
    <dbReference type="NCBI Taxonomy" id="1004"/>
    <lineage>
        <taxon>Bacteria</taxon>
        <taxon>Pseudomonadati</taxon>
        <taxon>Bacteroidota</taxon>
        <taxon>Chitinophagia</taxon>
        <taxon>Chitinophagales</taxon>
        <taxon>Chitinophagaceae</taxon>
        <taxon>Chitinophaga</taxon>
    </lineage>
</organism>
<feature type="compositionally biased region" description="Basic and acidic residues" evidence="2">
    <location>
        <begin position="89"/>
        <end position="102"/>
    </location>
</feature>
<evidence type="ECO:0000313" key="5">
    <source>
        <dbReference type="EMBL" id="SFW85279.1"/>
    </source>
</evidence>
<evidence type="ECO:0000313" key="7">
    <source>
        <dbReference type="Proteomes" id="UP000183788"/>
    </source>
</evidence>
<evidence type="ECO:0000256" key="2">
    <source>
        <dbReference type="SAM" id="MobiDB-lite"/>
    </source>
</evidence>
<dbReference type="InterPro" id="IPR013766">
    <property type="entry name" value="Thioredoxin_domain"/>
</dbReference>
<proteinExistence type="predicted"/>
<dbReference type="Proteomes" id="UP001326715">
    <property type="component" value="Chromosome"/>
</dbReference>
<reference evidence="5 7" key="1">
    <citation type="submission" date="2016-11" db="EMBL/GenBank/DDBJ databases">
        <authorList>
            <person name="Jaros S."/>
            <person name="Januszkiewicz K."/>
            <person name="Wedrychowicz H."/>
        </authorList>
    </citation>
    <scope>NUCLEOTIDE SEQUENCE [LARGE SCALE GENOMIC DNA]</scope>
    <source>
        <strain evidence="5 7">DSM 784</strain>
    </source>
</reference>
<dbReference type="SUPFAM" id="SSF52833">
    <property type="entry name" value="Thioredoxin-like"/>
    <property type="match status" value="1"/>
</dbReference>
<keyword evidence="1 3" id="KW-0732">Signal</keyword>
<evidence type="ECO:0000259" key="4">
    <source>
        <dbReference type="PROSITE" id="PS51352"/>
    </source>
</evidence>
<reference evidence="6 8" key="2">
    <citation type="submission" date="2023-11" db="EMBL/GenBank/DDBJ databases">
        <title>MicrobeMod: A computational toolkit for identifying prokaryotic methylation and restriction-modification with nanopore sequencing.</title>
        <authorList>
            <person name="Crits-Christoph A."/>
            <person name="Kang S.C."/>
            <person name="Lee H."/>
            <person name="Ostrov N."/>
        </authorList>
    </citation>
    <scope>NUCLEOTIDE SEQUENCE [LARGE SCALE GENOMIC DNA]</scope>
    <source>
        <strain evidence="6 8">ATCC 23090</strain>
    </source>
</reference>
<accession>A0A1K1SMH1</accession>